<reference evidence="1" key="1">
    <citation type="submission" date="2021-12" db="EMBL/GenBank/DDBJ databases">
        <authorList>
            <person name="Cha I.-T."/>
            <person name="Lee K.-E."/>
            <person name="Park S.-J."/>
        </authorList>
    </citation>
    <scope>NUCLEOTIDE SEQUENCE</scope>
    <source>
        <strain evidence="1">YSM-43</strain>
    </source>
</reference>
<reference evidence="1" key="2">
    <citation type="submission" date="2022-04" db="EMBL/GenBank/DDBJ databases">
        <title>Complete Genome Sequence of Flavobacterium sediminilitoris YSM-43, Isolated from a Tidal Sediment.</title>
        <authorList>
            <person name="Lee P.A."/>
        </authorList>
    </citation>
    <scope>NUCLEOTIDE SEQUENCE</scope>
    <source>
        <strain evidence="1">YSM-43</strain>
    </source>
</reference>
<dbReference type="Proteomes" id="UP000830454">
    <property type="component" value="Chromosome"/>
</dbReference>
<sequence length="257" mass="29609">MKQIYYEIDCSALMCYFQVRINDVEVFALNVDGQATMDIPINHGILESGIQEIEVRVTPLEGAKELDKEAYVRYRVNEFDVSSGDFKFIKQFDNHQTTPVVKGVPVLIHKSKFEANVNYKIDAWQNGQDLKEVKFDLKKKLMFAYNAIISDINRGDYKKFLNAITKRETNFAEMMYLNDSEKNTRIKKLTDDFSSGFKAIPVNETTVVEYSGYGKLVSLKRINGMSVLYLINPETEEELVLPITFYIPEGKTEFEVI</sequence>
<evidence type="ECO:0000313" key="2">
    <source>
        <dbReference type="Proteomes" id="UP000830454"/>
    </source>
</evidence>
<keyword evidence="2" id="KW-1185">Reference proteome</keyword>
<organism evidence="1 2">
    <name type="scientific">Flavobacterium sediminilitoris</name>
    <dbReference type="NCBI Taxonomy" id="2024526"/>
    <lineage>
        <taxon>Bacteria</taxon>
        <taxon>Pseudomonadati</taxon>
        <taxon>Bacteroidota</taxon>
        <taxon>Flavobacteriia</taxon>
        <taxon>Flavobacteriales</taxon>
        <taxon>Flavobacteriaceae</taxon>
        <taxon>Flavobacterium</taxon>
    </lineage>
</organism>
<name>A0ABY4HTM2_9FLAO</name>
<dbReference type="RefSeq" id="WP_246918720.1">
    <property type="nucleotide sequence ID" value="NZ_CP090145.1"/>
</dbReference>
<dbReference type="EMBL" id="CP090145">
    <property type="protein sequence ID" value="UOX35497.1"/>
    <property type="molecule type" value="Genomic_DNA"/>
</dbReference>
<accession>A0ABY4HTM2</accession>
<evidence type="ECO:0000313" key="1">
    <source>
        <dbReference type="EMBL" id="UOX35497.1"/>
    </source>
</evidence>
<proteinExistence type="predicted"/>
<gene>
    <name evidence="1" type="ORF">LXD69_08230</name>
</gene>
<protein>
    <submittedName>
        <fullName evidence="1">Uncharacterized protein</fullName>
    </submittedName>
</protein>